<feature type="transmembrane region" description="Helical" evidence="1">
    <location>
        <begin position="64"/>
        <end position="84"/>
    </location>
</feature>
<evidence type="ECO:0000313" key="4">
    <source>
        <dbReference type="EMBL" id="EEE66561.1"/>
    </source>
</evidence>
<dbReference type="SMR" id="B9FVH4"/>
<reference evidence="3" key="5">
    <citation type="journal article" date="2007" name="Genome Res.">
        <title>Curated Genome Annotation of Oryza sativa ssp. japonica and Comparative Genome Analysis with Arabidopsis thaliana.</title>
        <authorList>
            <consortium name="The Rice Annotation Project (RAP)"/>
            <person name="Itoh T."/>
            <person name="Tanaka T."/>
            <person name="Barrero R.A."/>
            <person name="Yamasaki C."/>
            <person name="Fujii Y."/>
            <person name="Hilton P.B."/>
            <person name="Antonio B.A."/>
            <person name="Aono H."/>
            <person name="Apweiler R."/>
            <person name="Bruskiewich R."/>
            <person name="Bureau T."/>
            <person name="Burr F."/>
            <person name="Costa de Oliveira A."/>
            <person name="Fuks G."/>
            <person name="Habara T."/>
            <person name="Haberer G."/>
            <person name="Han B."/>
            <person name="Harada E."/>
            <person name="Hiraki A.T."/>
            <person name="Hirochika H."/>
            <person name="Hoen D."/>
            <person name="Hokari H."/>
            <person name="Hosokawa S."/>
            <person name="Hsing Y."/>
            <person name="Ikawa H."/>
            <person name="Ikeo K."/>
            <person name="Imanishi T."/>
            <person name="Ito Y."/>
            <person name="Jaiswal P."/>
            <person name="Kanno M."/>
            <person name="Kawahara Y."/>
            <person name="Kawamura T."/>
            <person name="Kawashima H."/>
            <person name="Khurana J.P."/>
            <person name="Kikuchi S."/>
            <person name="Komatsu S."/>
            <person name="Koyanagi K.O."/>
            <person name="Kubooka H."/>
            <person name="Lieberherr D."/>
            <person name="Lin Y.C."/>
            <person name="Lonsdale D."/>
            <person name="Matsumoto T."/>
            <person name="Matsuya A."/>
            <person name="McCombie W.R."/>
            <person name="Messing J."/>
            <person name="Miyao A."/>
            <person name="Mulder N."/>
            <person name="Nagamura Y."/>
            <person name="Nam J."/>
            <person name="Namiki N."/>
            <person name="Numa H."/>
            <person name="Nurimoto S."/>
            <person name="O'donovan C."/>
            <person name="Ohyanagi H."/>
            <person name="Okido T."/>
            <person name="Oota S."/>
            <person name="Osato N."/>
            <person name="Palmer L.E."/>
            <person name="Quetier F."/>
            <person name="Raghuvanshi S."/>
            <person name="Saichi N."/>
            <person name="Sakai H."/>
            <person name="Sakai Y."/>
            <person name="Sakata K."/>
            <person name="Sakurai T."/>
            <person name="Sato F."/>
            <person name="Sato Y."/>
            <person name="Schoof H."/>
            <person name="Seki M."/>
            <person name="Shibata M."/>
            <person name="Shimizu Y."/>
            <person name="Shinozaki K."/>
            <person name="Shinso Y."/>
            <person name="Singh N.K."/>
            <person name="Smith-White B."/>
            <person name="Takeda J."/>
            <person name="Tanino M."/>
            <person name="Tatusova T."/>
            <person name="Thongjuea S."/>
            <person name="Todokoro F."/>
            <person name="Tsugane M."/>
            <person name="Tyagi A.K."/>
            <person name="Vanavichit A."/>
            <person name="Wang A."/>
            <person name="Wing R.A."/>
            <person name="Yamaguchi K."/>
            <person name="Yamamoto M."/>
            <person name="Yamamoto N."/>
            <person name="Yu Y."/>
            <person name="Zhang H."/>
            <person name="Zhao Q."/>
            <person name="Higo K."/>
            <person name="Burr B."/>
            <person name="Gojobori T."/>
            <person name="Sasaki T."/>
        </authorList>
    </citation>
    <scope>NUCLEOTIDE SEQUENCE</scope>
</reference>
<reference evidence="3" key="4">
    <citation type="journal article" date="2006" name="Nucleic Acids Res.">
        <title>The Rice Annotation Project Database (RAP-DB): hub for Oryza sativa ssp. japonica genome information.</title>
        <authorList>
            <person name="Ohyanagi H."/>
            <person name="Tanaka T."/>
            <person name="Sakai H."/>
            <person name="Shigemoto Y."/>
            <person name="Yamaguchi K."/>
            <person name="Habara T."/>
            <person name="Fujii Y."/>
            <person name="Antonio B.A."/>
            <person name="Nagamura Y."/>
            <person name="Imanishi T."/>
            <person name="Ikeo K."/>
            <person name="Itoh T."/>
            <person name="Gojobori T."/>
            <person name="Sasaki T."/>
        </authorList>
    </citation>
    <scope>NUCLEOTIDE SEQUENCE</scope>
</reference>
<reference evidence="5" key="7">
    <citation type="journal article" date="2008" name="Nucleic Acids Res.">
        <title>The rice annotation project database (RAP-DB): 2008 update.</title>
        <authorList>
            <consortium name="The rice annotation project (RAP)"/>
        </authorList>
    </citation>
    <scope>GENOME REANNOTATION</scope>
    <source>
        <strain evidence="5">cv. Nipponbare</strain>
    </source>
</reference>
<gene>
    <name evidence="3" type="ordered locus">Os07g0146700</name>
    <name evidence="4" type="ORF">OsJ_23084</name>
    <name evidence="2" type="ORF">OSJNBa0077B15.144</name>
</gene>
<dbReference type="EMBL" id="AP008213">
    <property type="protein sequence ID" value="BAF20799.1"/>
    <property type="molecule type" value="Genomic_DNA"/>
</dbReference>
<reference evidence="3" key="6">
    <citation type="journal article" date="2008" name="Nucleic Acids Res.">
        <title>The Rice Annotation Project Database (RAP-DB): 2008 update.</title>
        <authorList>
            <consortium name="The Rice Annotation Project (RAP)"/>
            <person name="Tanaka T."/>
            <person name="Antonio B.A."/>
            <person name="Kikuchi S."/>
            <person name="Matsumoto T."/>
            <person name="Nagamura Y."/>
            <person name="Numa H."/>
            <person name="Sakai H."/>
            <person name="Wu J."/>
            <person name="Itoh T."/>
            <person name="Sasaki T."/>
            <person name="Aono R."/>
            <person name="Fujii Y."/>
            <person name="Habara T."/>
            <person name="Harada E."/>
            <person name="Kanno M."/>
            <person name="Kawahara Y."/>
            <person name="Kawashima H."/>
            <person name="Kubooka H."/>
            <person name="Matsuya A."/>
            <person name="Nakaoka H."/>
            <person name="Saichi N."/>
            <person name="Sanbonmatsu R."/>
            <person name="Sato Y."/>
            <person name="Shinso Y."/>
            <person name="Suzuki M."/>
            <person name="Takeda J."/>
            <person name="Tanino M."/>
            <person name="Todokoro F."/>
            <person name="Yamaguchi K."/>
            <person name="Yamamoto N."/>
            <person name="Yamasaki C."/>
            <person name="Imanishi T."/>
            <person name="Okido T."/>
            <person name="Tada M."/>
            <person name="Ikeo K."/>
            <person name="Tateno Y."/>
            <person name="Gojobori T."/>
            <person name="Lin Y.C."/>
            <person name="Wei F.J."/>
            <person name="Hsing Y.I."/>
            <person name="Zhao Q."/>
            <person name="Han B."/>
            <person name="Kramer M.R."/>
            <person name="McCombie R.W."/>
            <person name="Lonsdale D."/>
            <person name="O'Donovan C.C."/>
            <person name="Whitfield E.J."/>
            <person name="Apweiler R."/>
            <person name="Koyanagi K.O."/>
            <person name="Khurana J.P."/>
            <person name="Raghuvanshi S."/>
            <person name="Singh N.K."/>
            <person name="Tyagi A.K."/>
            <person name="Haberer G."/>
            <person name="Fujisawa M."/>
            <person name="Hosokawa S."/>
            <person name="Ito Y."/>
            <person name="Ikawa H."/>
            <person name="Shibata M."/>
            <person name="Yamamoto M."/>
            <person name="Bruskiewich R.M."/>
            <person name="Hoen D.R."/>
            <person name="Bureau TE."/>
            <person name="Namiki N."/>
            <person name="Ohyanagi H."/>
            <person name="Sakai Y."/>
            <person name="Nobushima S."/>
            <person name="Sakata K."/>
            <person name="Barrero R.A."/>
            <person name="Sato Y."/>
            <person name="Souvorov A."/>
            <person name="Smith-White B."/>
            <person name="Tatusova T."/>
            <person name="An S."/>
            <person name="An G."/>
            <person name="OOta S."/>
            <person name="Fuks G."/>
            <person name="Messing J."/>
            <person name="Christie K.R."/>
            <person name="Lieberherr D."/>
            <person name="Kim H."/>
            <person name="Zuccolo A."/>
            <person name="Wing R.A."/>
            <person name="Nobuta K."/>
            <person name="Green P.J."/>
            <person name="Lu C."/>
            <person name="Meyers BC."/>
            <person name="Chaparro C."/>
            <person name="Piegu B."/>
            <person name="Panaud O."/>
            <person name="Echeverria M."/>
        </authorList>
    </citation>
    <scope>NUCLEOTIDE SEQUENCE</scope>
</reference>
<sequence length="89" mass="10085">MAMRALVSKLRVPAAASRRALPPFRSFSAASQDKVGGTTARAAAKEGTPISDNSRKVEKFYRKLRWYQALGNFLGFNTSVYLFYRYHYT</sequence>
<evidence type="ECO:0000313" key="5">
    <source>
        <dbReference type="Proteomes" id="UP000000763"/>
    </source>
</evidence>
<accession>B9FVH4</accession>
<dbReference type="AlphaFoldDB" id="B9FVH4"/>
<reference evidence="2" key="1">
    <citation type="submission" date="2002-06" db="EMBL/GenBank/DDBJ databases">
        <title>Oryza sativa nipponbare(GA3) genomic DNA, chromosome 7, BAC clone:OSJNBa0077B15.</title>
        <authorList>
            <person name="Sasaki T."/>
            <person name="Matsumoto T."/>
            <person name="Katayose Y."/>
        </authorList>
    </citation>
    <scope>NUCLEOTIDE SEQUENCE</scope>
</reference>
<evidence type="ECO:0000313" key="2">
    <source>
        <dbReference type="EMBL" id="BAC57363.1"/>
    </source>
</evidence>
<reference evidence="3" key="9">
    <citation type="submission" date="2012-08" db="EMBL/GenBank/DDBJ databases">
        <title>Oryza sativa nipponbare(GA3) genomic DNA, chromosome 7.</title>
        <authorList>
            <consortium name="IRGSP(International Rice Genome Sequencing Project)"/>
        </authorList>
    </citation>
    <scope>NUCLEOTIDE SEQUENCE</scope>
</reference>
<keyword evidence="1" id="KW-0812">Transmembrane</keyword>
<reference evidence="3" key="10">
    <citation type="submission" date="2012-08" db="EMBL/GenBank/DDBJ databases">
        <title>The Second Rice Annotation Project Meeting (RAP2).</title>
        <authorList>
            <consortium name="The Rice Annotation Project (RAP)"/>
        </authorList>
    </citation>
    <scope>NUCLEOTIDE SEQUENCE</scope>
</reference>
<reference evidence="4" key="8">
    <citation type="submission" date="2008-12" db="EMBL/GenBank/DDBJ databases">
        <title>Improved gene annotation of the rice (Oryza sativa) genomes.</title>
        <authorList>
            <person name="Wang J."/>
            <person name="Li R."/>
            <person name="Fan W."/>
            <person name="Huang Q."/>
            <person name="Zhang J."/>
            <person name="Zhou Y."/>
            <person name="Hu Y."/>
            <person name="Zi S."/>
            <person name="Li J."/>
            <person name="Ni P."/>
            <person name="Zheng H."/>
            <person name="Zhang Y."/>
            <person name="Zhao M."/>
            <person name="Hao Q."/>
            <person name="McDermott J."/>
            <person name="Samudrala R."/>
            <person name="Kristiansen K."/>
            <person name="Wong G.K.-S."/>
        </authorList>
    </citation>
    <scope>NUCLEOTIDE SEQUENCE</scope>
</reference>
<dbReference type="EMBL" id="CM000144">
    <property type="protein sequence ID" value="EEE66561.1"/>
    <property type="molecule type" value="Genomic_DNA"/>
</dbReference>
<proteinExistence type="predicted"/>
<protein>
    <submittedName>
        <fullName evidence="3">Os07g0146700 protein</fullName>
    </submittedName>
</protein>
<dbReference type="Gramene" id="Os07t0146700-01">
    <property type="protein sequence ID" value="Os07t0146700-01"/>
    <property type="gene ID" value="Os07g0146700"/>
</dbReference>
<evidence type="ECO:0000313" key="3">
    <source>
        <dbReference type="EMBL" id="BAF20799.1"/>
    </source>
</evidence>
<keyword evidence="1" id="KW-0472">Membrane</keyword>
<dbReference type="Proteomes" id="UP000000763">
    <property type="component" value="Chromosome 7"/>
</dbReference>
<dbReference type="OMA" id="YLFYRYH"/>
<dbReference type="KEGG" id="dosa:Os07g0146700"/>
<evidence type="ECO:0000256" key="1">
    <source>
        <dbReference type="SAM" id="Phobius"/>
    </source>
</evidence>
<organism evidence="4">
    <name type="scientific">Oryza sativa subsp. japonica</name>
    <name type="common">Rice</name>
    <dbReference type="NCBI Taxonomy" id="39947"/>
    <lineage>
        <taxon>Eukaryota</taxon>
        <taxon>Viridiplantae</taxon>
        <taxon>Streptophyta</taxon>
        <taxon>Embryophyta</taxon>
        <taxon>Tracheophyta</taxon>
        <taxon>Spermatophyta</taxon>
        <taxon>Magnoliopsida</taxon>
        <taxon>Liliopsida</taxon>
        <taxon>Poales</taxon>
        <taxon>Poaceae</taxon>
        <taxon>BOP clade</taxon>
        <taxon>Oryzoideae</taxon>
        <taxon>Oryzeae</taxon>
        <taxon>Oryzinae</taxon>
        <taxon>Oryza</taxon>
        <taxon>Oryza sativa</taxon>
    </lineage>
</organism>
<name>B9FVH4_ORYSJ</name>
<dbReference type="KEGG" id="osa:4342393"/>
<dbReference type="Proteomes" id="UP000007752">
    <property type="component" value="Chromosome 7"/>
</dbReference>
<dbReference type="OrthoDB" id="709258at2759"/>
<dbReference type="EMBL" id="AP005473">
    <property type="protein sequence ID" value="BAC57363.1"/>
    <property type="molecule type" value="Genomic_DNA"/>
</dbReference>
<reference evidence="4" key="3">
    <citation type="journal article" date="2005" name="PLoS Biol.">
        <title>The genomes of Oryza sativa: a history of duplications.</title>
        <authorList>
            <person name="Yu J."/>
            <person name="Wang J."/>
            <person name="Lin W."/>
            <person name="Li S."/>
            <person name="Li H."/>
            <person name="Zhou J."/>
            <person name="Ni P."/>
            <person name="Dong W."/>
            <person name="Hu S."/>
            <person name="Zeng C."/>
            <person name="Zhang J."/>
            <person name="Zhang Y."/>
            <person name="Li R."/>
            <person name="Xu Z."/>
            <person name="Li S."/>
            <person name="Li X."/>
            <person name="Zheng H."/>
            <person name="Cong L."/>
            <person name="Lin L."/>
            <person name="Yin J."/>
            <person name="Geng J."/>
            <person name="Li G."/>
            <person name="Shi J."/>
            <person name="Liu J."/>
            <person name="Lv H."/>
            <person name="Li J."/>
            <person name="Wang J."/>
            <person name="Deng Y."/>
            <person name="Ran L."/>
            <person name="Shi X."/>
            <person name="Wang X."/>
            <person name="Wu Q."/>
            <person name="Li C."/>
            <person name="Ren X."/>
            <person name="Wang J."/>
            <person name="Wang X."/>
            <person name="Li D."/>
            <person name="Liu D."/>
            <person name="Zhang X."/>
            <person name="Ji Z."/>
            <person name="Zhao W."/>
            <person name="Sun Y."/>
            <person name="Zhang Z."/>
            <person name="Bao J."/>
            <person name="Han Y."/>
            <person name="Dong L."/>
            <person name="Ji J."/>
            <person name="Chen P."/>
            <person name="Wu S."/>
            <person name="Liu J."/>
            <person name="Xiao Y."/>
            <person name="Bu D."/>
            <person name="Tan J."/>
            <person name="Yang L."/>
            <person name="Ye C."/>
            <person name="Zhang J."/>
            <person name="Xu J."/>
            <person name="Zhou Y."/>
            <person name="Yu Y."/>
            <person name="Zhang B."/>
            <person name="Zhuang S."/>
            <person name="Wei H."/>
            <person name="Liu B."/>
            <person name="Lei M."/>
            <person name="Yu H."/>
            <person name="Li Y."/>
            <person name="Xu H."/>
            <person name="Wei S."/>
            <person name="He X."/>
            <person name="Fang L."/>
            <person name="Zhang Z."/>
            <person name="Zhang Y."/>
            <person name="Huang X."/>
            <person name="Su Z."/>
            <person name="Tong W."/>
            <person name="Li J."/>
            <person name="Tong Z."/>
            <person name="Li S."/>
            <person name="Ye J."/>
            <person name="Wang L."/>
            <person name="Fang L."/>
            <person name="Lei T."/>
            <person name="Chen C."/>
            <person name="Chen H."/>
            <person name="Xu Z."/>
            <person name="Li H."/>
            <person name="Huang H."/>
            <person name="Zhang F."/>
            <person name="Xu H."/>
            <person name="Li N."/>
            <person name="Zhao C."/>
            <person name="Li S."/>
            <person name="Dong L."/>
            <person name="Huang Y."/>
            <person name="Li L."/>
            <person name="Xi Y."/>
            <person name="Qi Q."/>
            <person name="Li W."/>
            <person name="Zhang B."/>
            <person name="Hu W."/>
            <person name="Zhang Y."/>
            <person name="Tian X."/>
            <person name="Jiao Y."/>
            <person name="Liang X."/>
            <person name="Jin J."/>
            <person name="Gao L."/>
            <person name="Zheng W."/>
            <person name="Hao B."/>
            <person name="Liu S."/>
            <person name="Wang W."/>
            <person name="Yuan L."/>
            <person name="Cao M."/>
            <person name="McDermott J."/>
            <person name="Samudrala R."/>
            <person name="Wang J."/>
            <person name="Wong G.K."/>
            <person name="Yang H."/>
        </authorList>
    </citation>
    <scope>NUCLEOTIDE SEQUENCE [LARGE SCALE GENOMIC DNA]</scope>
</reference>
<keyword evidence="1" id="KW-1133">Transmembrane helix</keyword>
<reference evidence="3 5" key="2">
    <citation type="journal article" date="2005" name="Nature">
        <title>The map-based sequence of the rice genome.</title>
        <authorList>
            <consortium name="International rice genome sequencing project (IRGSP)"/>
            <person name="Matsumoto T."/>
            <person name="Wu J."/>
            <person name="Kanamori H."/>
            <person name="Katayose Y."/>
            <person name="Fujisawa M."/>
            <person name="Namiki N."/>
            <person name="Mizuno H."/>
            <person name="Yamamoto K."/>
            <person name="Antonio B.A."/>
            <person name="Baba T."/>
            <person name="Sakata K."/>
            <person name="Nagamura Y."/>
            <person name="Aoki H."/>
            <person name="Arikawa K."/>
            <person name="Arita K."/>
            <person name="Bito T."/>
            <person name="Chiden Y."/>
            <person name="Fujitsuka N."/>
            <person name="Fukunaka R."/>
            <person name="Hamada M."/>
            <person name="Harada C."/>
            <person name="Hayashi A."/>
            <person name="Hijishita S."/>
            <person name="Honda M."/>
            <person name="Hosokawa S."/>
            <person name="Ichikawa Y."/>
            <person name="Idonuma A."/>
            <person name="Iijima M."/>
            <person name="Ikeda M."/>
            <person name="Ikeno M."/>
            <person name="Ito K."/>
            <person name="Ito S."/>
            <person name="Ito T."/>
            <person name="Ito Y."/>
            <person name="Ito Y."/>
            <person name="Iwabuchi A."/>
            <person name="Kamiya K."/>
            <person name="Karasawa W."/>
            <person name="Kurita K."/>
            <person name="Katagiri S."/>
            <person name="Kikuta A."/>
            <person name="Kobayashi H."/>
            <person name="Kobayashi N."/>
            <person name="Machita K."/>
            <person name="Maehara T."/>
            <person name="Masukawa M."/>
            <person name="Mizubayashi T."/>
            <person name="Mukai Y."/>
            <person name="Nagasaki H."/>
            <person name="Nagata Y."/>
            <person name="Naito S."/>
            <person name="Nakashima M."/>
            <person name="Nakama Y."/>
            <person name="Nakamichi Y."/>
            <person name="Nakamura M."/>
            <person name="Meguro A."/>
            <person name="Negishi M."/>
            <person name="Ohta I."/>
            <person name="Ohta T."/>
            <person name="Okamoto M."/>
            <person name="Ono N."/>
            <person name="Saji S."/>
            <person name="Sakaguchi M."/>
            <person name="Sakai K."/>
            <person name="Shibata M."/>
            <person name="Shimokawa T."/>
            <person name="Song J."/>
            <person name="Takazaki Y."/>
            <person name="Terasawa K."/>
            <person name="Tsugane M."/>
            <person name="Tsuji K."/>
            <person name="Ueda S."/>
            <person name="Waki K."/>
            <person name="Yamagata H."/>
            <person name="Yamamoto M."/>
            <person name="Yamamoto S."/>
            <person name="Yamane H."/>
            <person name="Yoshiki S."/>
            <person name="Yoshihara R."/>
            <person name="Yukawa K."/>
            <person name="Zhong H."/>
            <person name="Yano M."/>
            <person name="Yuan Q."/>
            <person name="Ouyang S."/>
            <person name="Liu J."/>
            <person name="Jones K.M."/>
            <person name="Gansberger K."/>
            <person name="Moffat K."/>
            <person name="Hill J."/>
            <person name="Bera J."/>
            <person name="Fadrosh D."/>
            <person name="Jin S."/>
            <person name="Johri S."/>
            <person name="Kim M."/>
            <person name="Overton L."/>
            <person name="Reardon M."/>
            <person name="Tsitrin T."/>
            <person name="Vuong H."/>
            <person name="Weaver B."/>
            <person name="Ciecko A."/>
            <person name="Tallon L."/>
            <person name="Jackson J."/>
            <person name="Pai G."/>
            <person name="Aken S.V."/>
            <person name="Utterback T."/>
            <person name="Reidmuller S."/>
            <person name="Feldblyum T."/>
            <person name="Hsiao J."/>
            <person name="Zismann V."/>
            <person name="Iobst S."/>
            <person name="de Vazeille A.R."/>
            <person name="Buell C.R."/>
            <person name="Ying K."/>
            <person name="Li Y."/>
            <person name="Lu T."/>
            <person name="Huang Y."/>
            <person name="Zhao Q."/>
            <person name="Feng Q."/>
            <person name="Zhang L."/>
            <person name="Zhu J."/>
            <person name="Weng Q."/>
            <person name="Mu J."/>
            <person name="Lu Y."/>
            <person name="Fan D."/>
            <person name="Liu Y."/>
            <person name="Guan J."/>
            <person name="Zhang Y."/>
            <person name="Yu S."/>
            <person name="Liu X."/>
            <person name="Zhang Y."/>
            <person name="Hong G."/>
            <person name="Han B."/>
            <person name="Choisne N."/>
            <person name="Demange N."/>
            <person name="Orjeda G."/>
            <person name="Samain S."/>
            <person name="Cattolico L."/>
            <person name="Pelletier E."/>
            <person name="Couloux A."/>
            <person name="Segurens B."/>
            <person name="Wincker P."/>
            <person name="D'Hont A."/>
            <person name="Scarpelli C."/>
            <person name="Weissenbach J."/>
            <person name="Salanoubat M."/>
            <person name="Quetier F."/>
            <person name="Yu Y."/>
            <person name="Kim H.R."/>
            <person name="Rambo T."/>
            <person name="Currie J."/>
            <person name="Collura K."/>
            <person name="Luo M."/>
            <person name="Yang T."/>
            <person name="Ammiraju J.S.S."/>
            <person name="Engler F."/>
            <person name="Soderlund C."/>
            <person name="Wing R.A."/>
            <person name="Palmer L.E."/>
            <person name="de la Bastide M."/>
            <person name="Spiegel L."/>
            <person name="Nascimento L."/>
            <person name="Zutavern T."/>
            <person name="O'Shaughnessy A."/>
            <person name="Dike S."/>
            <person name="Dedhia N."/>
            <person name="Preston R."/>
            <person name="Balija V."/>
            <person name="McCombie W.R."/>
            <person name="Chow T."/>
            <person name="Chen H."/>
            <person name="Chung M."/>
            <person name="Chen C."/>
            <person name="Shaw J."/>
            <person name="Wu H."/>
            <person name="Hsiao K."/>
            <person name="Chao Y."/>
            <person name="Chu M."/>
            <person name="Cheng C."/>
            <person name="Hour A."/>
            <person name="Lee P."/>
            <person name="Lin S."/>
            <person name="Lin Y."/>
            <person name="Liou J."/>
            <person name="Liu S."/>
            <person name="Hsing Y."/>
            <person name="Raghuvanshi S."/>
            <person name="Mohanty A."/>
            <person name="Bharti A.K."/>
            <person name="Gaur A."/>
            <person name="Gupta V."/>
            <person name="Kumar D."/>
            <person name="Ravi V."/>
            <person name="Vij S."/>
            <person name="Kapur A."/>
            <person name="Khurana P."/>
            <person name="Khurana P."/>
            <person name="Khurana J.P."/>
            <person name="Tyagi A.K."/>
            <person name="Gaikwad K."/>
            <person name="Singh A."/>
            <person name="Dalal V."/>
            <person name="Srivastava S."/>
            <person name="Dixit A."/>
            <person name="Pal A.K."/>
            <person name="Ghazi I.A."/>
            <person name="Yadav M."/>
            <person name="Pandit A."/>
            <person name="Bhargava A."/>
            <person name="Sureshbabu K."/>
            <person name="Batra K."/>
            <person name="Sharma T.R."/>
            <person name="Mohapatra T."/>
            <person name="Singh N.K."/>
            <person name="Messing J."/>
            <person name="Nelson A.B."/>
            <person name="Fuks G."/>
            <person name="Kavchok S."/>
            <person name="Keizer G."/>
            <person name="Linton E."/>
            <person name="Llaca V."/>
            <person name="Song R."/>
            <person name="Tanyolac B."/>
            <person name="Young S."/>
            <person name="Ho-Il K."/>
            <person name="Hahn J.H."/>
            <person name="Sangsakoo G."/>
            <person name="Vanavichit A."/>
            <person name="de Mattos Luiz.A.T."/>
            <person name="Zimmer P.D."/>
            <person name="Malone G."/>
            <person name="Dellagostin O."/>
            <person name="de Oliveira A.C."/>
            <person name="Bevan M."/>
            <person name="Bancroft I."/>
            <person name="Minx P."/>
            <person name="Cordum H."/>
            <person name="Wilson R."/>
            <person name="Cheng Z."/>
            <person name="Jin W."/>
            <person name="Jiang J."/>
            <person name="Leong S.A."/>
            <person name="Iwama H."/>
            <person name="Gojobori T."/>
            <person name="Itoh T."/>
            <person name="Niimura Y."/>
            <person name="Fujii Y."/>
            <person name="Habara T."/>
            <person name="Sakai H."/>
            <person name="Sato Y."/>
            <person name="Wilson G."/>
            <person name="Kumar K."/>
            <person name="McCouch S."/>
            <person name="Juretic N."/>
            <person name="Hoen D."/>
            <person name="Wright S."/>
            <person name="Bruskiewich R."/>
            <person name="Bureau T."/>
            <person name="Miyao A."/>
            <person name="Hirochika H."/>
            <person name="Nishikawa T."/>
            <person name="Kadowaki K."/>
            <person name="Sugiura M."/>
            <person name="Burr B."/>
            <person name="Sasaki T."/>
        </authorList>
    </citation>
    <scope>NUCLEOTIDE SEQUENCE [LARGE SCALE GENOMIC DNA]</scope>
    <source>
        <strain evidence="5">cv. Nipponbare</strain>
    </source>
</reference>